<keyword evidence="4" id="KW-0472">Membrane</keyword>
<proteinExistence type="predicted"/>
<sequence length="355" mass="39220">MGLLVALGVMMCFWGTVTGKAPHIVGPCVHSTREGWYSQRKLKGIIGQMWRNATELDLSQNCLNLTHSKSLHKMHTFDQLVMLNLSGNYLPLLERNHLSSLSALKVLDLSRCQLVGIENGAFEGLPNLQTLHLGGNKLQDPLPTALKDIRALSFLDLHGNGHIKNGPPDWIKGVQTVFWPGSPGFMPPGNKSEGHVQNLNILRKFQRKLLSDFNEDPSTASINSTETSKESPSHSWQYLVAVLVTAILISIIIALGAKCKIFHRYLASYRHTLLPEGETASQCDPMSLEVGFSGQGMMGRGPHTVTSTELDDDDGFIEDNYIQACERERAERAAGELDGEDEDEDEDDDIEFTIG</sequence>
<dbReference type="EMBL" id="JAINUF010000002">
    <property type="protein sequence ID" value="KAJ8376268.1"/>
    <property type="molecule type" value="Genomic_DNA"/>
</dbReference>
<evidence type="ECO:0000256" key="4">
    <source>
        <dbReference type="SAM" id="Phobius"/>
    </source>
</evidence>
<keyword evidence="7" id="KW-1185">Reference proteome</keyword>
<feature type="chain" id="PRO_5040448814" description="Leucine-rich repeat-containing protein 19-like" evidence="5">
    <location>
        <begin position="20"/>
        <end position="355"/>
    </location>
</feature>
<keyword evidence="2" id="KW-0677">Repeat</keyword>
<feature type="region of interest" description="Disordered" evidence="3">
    <location>
        <begin position="328"/>
        <end position="355"/>
    </location>
</feature>
<dbReference type="SMART" id="SM00369">
    <property type="entry name" value="LRR_TYP"/>
    <property type="match status" value="2"/>
</dbReference>
<dbReference type="AlphaFoldDB" id="A0A9Q1G6A0"/>
<evidence type="ECO:0000256" key="5">
    <source>
        <dbReference type="SAM" id="SignalP"/>
    </source>
</evidence>
<evidence type="ECO:0008006" key="8">
    <source>
        <dbReference type="Google" id="ProtNLM"/>
    </source>
</evidence>
<keyword evidence="4" id="KW-0812">Transmembrane</keyword>
<dbReference type="OrthoDB" id="676979at2759"/>
<dbReference type="Pfam" id="PF15176">
    <property type="entry name" value="LRR19-TM"/>
    <property type="match status" value="1"/>
</dbReference>
<evidence type="ECO:0000313" key="7">
    <source>
        <dbReference type="Proteomes" id="UP001152622"/>
    </source>
</evidence>
<evidence type="ECO:0000256" key="1">
    <source>
        <dbReference type="ARBA" id="ARBA00022614"/>
    </source>
</evidence>
<dbReference type="SUPFAM" id="SSF52058">
    <property type="entry name" value="L domain-like"/>
    <property type="match status" value="1"/>
</dbReference>
<comment type="caution">
    <text evidence="6">The sequence shown here is derived from an EMBL/GenBank/DDBJ whole genome shotgun (WGS) entry which is preliminary data.</text>
</comment>
<name>A0A9Q1G6A0_SYNKA</name>
<accession>A0A9Q1G6A0</accession>
<dbReference type="Gene3D" id="3.80.10.10">
    <property type="entry name" value="Ribonuclease Inhibitor"/>
    <property type="match status" value="1"/>
</dbReference>
<feature type="signal peptide" evidence="5">
    <location>
        <begin position="1"/>
        <end position="19"/>
    </location>
</feature>
<protein>
    <recommendedName>
        <fullName evidence="8">Leucine-rich repeat-containing protein 19-like</fullName>
    </recommendedName>
</protein>
<dbReference type="InterPro" id="IPR001611">
    <property type="entry name" value="Leu-rich_rpt"/>
</dbReference>
<feature type="transmembrane region" description="Helical" evidence="4">
    <location>
        <begin position="236"/>
        <end position="257"/>
    </location>
</feature>
<dbReference type="Proteomes" id="UP001152622">
    <property type="component" value="Chromosome 2"/>
</dbReference>
<dbReference type="Pfam" id="PF13855">
    <property type="entry name" value="LRR_8"/>
    <property type="match status" value="1"/>
</dbReference>
<gene>
    <name evidence="6" type="ORF">SKAU_G00068480</name>
</gene>
<evidence type="ECO:0000256" key="3">
    <source>
        <dbReference type="SAM" id="MobiDB-lite"/>
    </source>
</evidence>
<feature type="compositionally biased region" description="Acidic residues" evidence="3">
    <location>
        <begin position="337"/>
        <end position="355"/>
    </location>
</feature>
<keyword evidence="1" id="KW-0433">Leucine-rich repeat</keyword>
<dbReference type="PANTHER" id="PTHR31450:SF3">
    <property type="entry name" value="TYPE III ENDOSOME MEMBRANE PROTEIN TEMP"/>
    <property type="match status" value="1"/>
</dbReference>
<dbReference type="InterPro" id="IPR003591">
    <property type="entry name" value="Leu-rich_rpt_typical-subtyp"/>
</dbReference>
<keyword evidence="5" id="KW-0732">Signal</keyword>
<organism evidence="6 7">
    <name type="scientific">Synaphobranchus kaupii</name>
    <name type="common">Kaup's arrowtooth eel</name>
    <dbReference type="NCBI Taxonomy" id="118154"/>
    <lineage>
        <taxon>Eukaryota</taxon>
        <taxon>Metazoa</taxon>
        <taxon>Chordata</taxon>
        <taxon>Craniata</taxon>
        <taxon>Vertebrata</taxon>
        <taxon>Euteleostomi</taxon>
        <taxon>Actinopterygii</taxon>
        <taxon>Neopterygii</taxon>
        <taxon>Teleostei</taxon>
        <taxon>Anguilliformes</taxon>
        <taxon>Synaphobranchidae</taxon>
        <taxon>Synaphobranchus</taxon>
    </lineage>
</organism>
<reference evidence="6" key="1">
    <citation type="journal article" date="2023" name="Science">
        <title>Genome structures resolve the early diversification of teleost fishes.</title>
        <authorList>
            <person name="Parey E."/>
            <person name="Louis A."/>
            <person name="Montfort J."/>
            <person name="Bouchez O."/>
            <person name="Roques C."/>
            <person name="Iampietro C."/>
            <person name="Lluch J."/>
            <person name="Castinel A."/>
            <person name="Donnadieu C."/>
            <person name="Desvignes T."/>
            <person name="Floi Bucao C."/>
            <person name="Jouanno E."/>
            <person name="Wen M."/>
            <person name="Mejri S."/>
            <person name="Dirks R."/>
            <person name="Jansen H."/>
            <person name="Henkel C."/>
            <person name="Chen W.J."/>
            <person name="Zahm M."/>
            <person name="Cabau C."/>
            <person name="Klopp C."/>
            <person name="Thompson A.W."/>
            <person name="Robinson-Rechavi M."/>
            <person name="Braasch I."/>
            <person name="Lecointre G."/>
            <person name="Bobe J."/>
            <person name="Postlethwait J.H."/>
            <person name="Berthelot C."/>
            <person name="Roest Crollius H."/>
            <person name="Guiguen Y."/>
        </authorList>
    </citation>
    <scope>NUCLEOTIDE SEQUENCE</scope>
    <source>
        <strain evidence="6">WJC10195</strain>
    </source>
</reference>
<evidence type="ECO:0000256" key="2">
    <source>
        <dbReference type="ARBA" id="ARBA00022737"/>
    </source>
</evidence>
<dbReference type="PANTHER" id="PTHR31450">
    <property type="entry name" value="LEUCINE-RICH REPEAT-CONTAINING PROTEIN 19 LRRC19 FAMILY MEMBER"/>
    <property type="match status" value="1"/>
</dbReference>
<keyword evidence="4" id="KW-1133">Transmembrane helix</keyword>
<evidence type="ECO:0000313" key="6">
    <source>
        <dbReference type="EMBL" id="KAJ8376268.1"/>
    </source>
</evidence>
<dbReference type="InterPro" id="IPR032675">
    <property type="entry name" value="LRR_dom_sf"/>
</dbReference>